<feature type="transmembrane region" description="Helical" evidence="1">
    <location>
        <begin position="56"/>
        <end position="79"/>
    </location>
</feature>
<dbReference type="RefSeq" id="WP_394514095.1">
    <property type="nucleotide sequence ID" value="NZ_JBIGHX010000011.1"/>
</dbReference>
<accession>A0ABW7GRQ0</accession>
<keyword evidence="1" id="KW-1133">Transmembrane helix</keyword>
<evidence type="ECO:0000313" key="2">
    <source>
        <dbReference type="EMBL" id="MFG6464639.1"/>
    </source>
</evidence>
<gene>
    <name evidence="2" type="ORF">ACG04Q_23915</name>
</gene>
<proteinExistence type="predicted"/>
<evidence type="ECO:0000256" key="1">
    <source>
        <dbReference type="SAM" id="Phobius"/>
    </source>
</evidence>
<keyword evidence="1" id="KW-0812">Transmembrane</keyword>
<organism evidence="2 3">
    <name type="scientific">Pelomonas lactea</name>
    <dbReference type="NCBI Taxonomy" id="3299030"/>
    <lineage>
        <taxon>Bacteria</taxon>
        <taxon>Pseudomonadati</taxon>
        <taxon>Pseudomonadota</taxon>
        <taxon>Betaproteobacteria</taxon>
        <taxon>Burkholderiales</taxon>
        <taxon>Sphaerotilaceae</taxon>
        <taxon>Roseateles</taxon>
    </lineage>
</organism>
<feature type="transmembrane region" description="Helical" evidence="1">
    <location>
        <begin position="12"/>
        <end position="36"/>
    </location>
</feature>
<reference evidence="2 3" key="1">
    <citation type="submission" date="2024-08" db="EMBL/GenBank/DDBJ databases">
        <authorList>
            <person name="Lu H."/>
        </authorList>
    </citation>
    <scope>NUCLEOTIDE SEQUENCE [LARGE SCALE GENOMIC DNA]</scope>
    <source>
        <strain evidence="2 3">DXS20W</strain>
    </source>
</reference>
<keyword evidence="3" id="KW-1185">Reference proteome</keyword>
<evidence type="ECO:0008006" key="4">
    <source>
        <dbReference type="Google" id="ProtNLM"/>
    </source>
</evidence>
<dbReference type="EMBL" id="JBIGHX010000011">
    <property type="protein sequence ID" value="MFG6464639.1"/>
    <property type="molecule type" value="Genomic_DNA"/>
</dbReference>
<evidence type="ECO:0000313" key="3">
    <source>
        <dbReference type="Proteomes" id="UP001606302"/>
    </source>
</evidence>
<comment type="caution">
    <text evidence="2">The sequence shown here is derived from an EMBL/GenBank/DDBJ whole genome shotgun (WGS) entry which is preliminary data.</text>
</comment>
<sequence>MTGAPGPSRVARFAMAVAWSSFLAAGVLEALVFSVVDPLELRWFGAVPVELSAQAVYTVSFLIFWGVVALGASLTLLLVSQPADAGRAEKRSPGWPR</sequence>
<keyword evidence="1" id="KW-0472">Membrane</keyword>
<name>A0ABW7GRQ0_9BURK</name>
<dbReference type="Proteomes" id="UP001606302">
    <property type="component" value="Unassembled WGS sequence"/>
</dbReference>
<protein>
    <recommendedName>
        <fullName evidence="4">Transmembrane protein</fullName>
    </recommendedName>
</protein>